<dbReference type="Proteomes" id="UP001189624">
    <property type="component" value="Chromosome 4"/>
</dbReference>
<feature type="non-terminal residue" evidence="1">
    <location>
        <position position="1"/>
    </location>
</feature>
<organism evidence="1 2">
    <name type="scientific">Sphenostylis stenocarpa</name>
    <dbReference type="NCBI Taxonomy" id="92480"/>
    <lineage>
        <taxon>Eukaryota</taxon>
        <taxon>Viridiplantae</taxon>
        <taxon>Streptophyta</taxon>
        <taxon>Embryophyta</taxon>
        <taxon>Tracheophyta</taxon>
        <taxon>Spermatophyta</taxon>
        <taxon>Magnoliopsida</taxon>
        <taxon>eudicotyledons</taxon>
        <taxon>Gunneridae</taxon>
        <taxon>Pentapetalae</taxon>
        <taxon>rosids</taxon>
        <taxon>fabids</taxon>
        <taxon>Fabales</taxon>
        <taxon>Fabaceae</taxon>
        <taxon>Papilionoideae</taxon>
        <taxon>50 kb inversion clade</taxon>
        <taxon>NPAAA clade</taxon>
        <taxon>indigoferoid/millettioid clade</taxon>
        <taxon>Phaseoleae</taxon>
        <taxon>Sphenostylis</taxon>
    </lineage>
</organism>
<protein>
    <submittedName>
        <fullName evidence="1">Uncharacterized protein</fullName>
    </submittedName>
</protein>
<sequence length="77" mass="9169">EYKKARHIVVWDLSPSWVENWPCEAMYRLDDVSFNLSENINRFPNDLEQNTKQRARLPLVKCSITVSSDLIFELSRR</sequence>
<gene>
    <name evidence="1" type="ORF">AYBTSS11_LOCUS13057</name>
</gene>
<dbReference type="AlphaFoldDB" id="A0AA86S946"/>
<keyword evidence="2" id="KW-1185">Reference proteome</keyword>
<name>A0AA86S946_9FABA</name>
<feature type="non-terminal residue" evidence="1">
    <location>
        <position position="77"/>
    </location>
</feature>
<reference evidence="1" key="1">
    <citation type="submission" date="2023-10" db="EMBL/GenBank/DDBJ databases">
        <authorList>
            <person name="Domelevo Entfellner J.-B."/>
        </authorList>
    </citation>
    <scope>NUCLEOTIDE SEQUENCE</scope>
</reference>
<dbReference type="EMBL" id="OY731401">
    <property type="protein sequence ID" value="CAJ1948196.1"/>
    <property type="molecule type" value="Genomic_DNA"/>
</dbReference>
<proteinExistence type="predicted"/>
<accession>A0AA86S946</accession>
<dbReference type="Gramene" id="rna-AYBTSS11_LOCUS13057">
    <property type="protein sequence ID" value="CAJ1948196.1"/>
    <property type="gene ID" value="gene-AYBTSS11_LOCUS13057"/>
</dbReference>
<evidence type="ECO:0000313" key="2">
    <source>
        <dbReference type="Proteomes" id="UP001189624"/>
    </source>
</evidence>
<evidence type="ECO:0000313" key="1">
    <source>
        <dbReference type="EMBL" id="CAJ1948196.1"/>
    </source>
</evidence>